<organism evidence="13">
    <name type="scientific">marine sediment metagenome</name>
    <dbReference type="NCBI Taxonomy" id="412755"/>
    <lineage>
        <taxon>unclassified sequences</taxon>
        <taxon>metagenomes</taxon>
        <taxon>ecological metagenomes</taxon>
    </lineage>
</organism>
<keyword evidence="5" id="KW-0032">Aminotransferase</keyword>
<sequence>KLVTDWLLDQIGGLQKMHQLNRRKVKIVYDAIDRCDEFYNAHAAEGSRSLMNVAFRLANPELDGPFLKQAEEQGLVSLKGHRSVGGCRASIYNAMPIEGAQALHDFMLEFCKKNR</sequence>
<evidence type="ECO:0000256" key="11">
    <source>
        <dbReference type="ARBA" id="ARBA00049007"/>
    </source>
</evidence>
<keyword evidence="6" id="KW-0028">Amino-acid biosynthesis</keyword>
<comment type="cofactor">
    <cofactor evidence="1">
        <name>pyridoxal 5'-phosphate</name>
        <dbReference type="ChEBI" id="CHEBI:597326"/>
    </cofactor>
</comment>
<evidence type="ECO:0000256" key="5">
    <source>
        <dbReference type="ARBA" id="ARBA00022576"/>
    </source>
</evidence>
<comment type="caution">
    <text evidence="13">The sequence shown here is derived from an EMBL/GenBank/DDBJ whole genome shotgun (WGS) entry which is preliminary data.</text>
</comment>
<dbReference type="FunFam" id="3.90.1150.10:FF:000006">
    <property type="entry name" value="Phosphoserine aminotransferase"/>
    <property type="match status" value="1"/>
</dbReference>
<accession>X0U401</accession>
<evidence type="ECO:0000256" key="2">
    <source>
        <dbReference type="ARBA" id="ARBA00005099"/>
    </source>
</evidence>
<dbReference type="SUPFAM" id="SSF53383">
    <property type="entry name" value="PLP-dependent transferases"/>
    <property type="match status" value="1"/>
</dbReference>
<dbReference type="EMBL" id="BARS01013267">
    <property type="protein sequence ID" value="GAF95122.1"/>
    <property type="molecule type" value="Genomic_DNA"/>
</dbReference>
<name>X0U401_9ZZZZ</name>
<dbReference type="GO" id="GO:0005737">
    <property type="term" value="C:cytoplasm"/>
    <property type="evidence" value="ECO:0007669"/>
    <property type="project" value="TreeGrafter"/>
</dbReference>
<comment type="catalytic activity">
    <reaction evidence="11">
        <text>O-phospho-L-serine + 2-oxoglutarate = 3-phosphooxypyruvate + L-glutamate</text>
        <dbReference type="Rhea" id="RHEA:14329"/>
        <dbReference type="ChEBI" id="CHEBI:16810"/>
        <dbReference type="ChEBI" id="CHEBI:18110"/>
        <dbReference type="ChEBI" id="CHEBI:29985"/>
        <dbReference type="ChEBI" id="CHEBI:57524"/>
        <dbReference type="EC" id="2.6.1.52"/>
    </reaction>
</comment>
<dbReference type="PANTHER" id="PTHR43247:SF1">
    <property type="entry name" value="PHOSPHOSERINE AMINOTRANSFERASE"/>
    <property type="match status" value="1"/>
</dbReference>
<comment type="pathway">
    <text evidence="2">Amino-acid biosynthesis; L-serine biosynthesis; L-serine from 3-phospho-D-glycerate: step 2/3.</text>
</comment>
<evidence type="ECO:0000256" key="9">
    <source>
        <dbReference type="ARBA" id="ARBA00023299"/>
    </source>
</evidence>
<dbReference type="GO" id="GO:0006564">
    <property type="term" value="P:L-serine biosynthetic process"/>
    <property type="evidence" value="ECO:0007669"/>
    <property type="project" value="UniProtKB-KW"/>
</dbReference>
<dbReference type="PANTHER" id="PTHR43247">
    <property type="entry name" value="PHOSPHOSERINE AMINOTRANSFERASE"/>
    <property type="match status" value="1"/>
</dbReference>
<comment type="similarity">
    <text evidence="3">Belongs to the class-V pyridoxal-phosphate-dependent aminotransferase family. SerC subfamily.</text>
</comment>
<dbReference type="EC" id="2.6.1.52" evidence="4"/>
<dbReference type="AlphaFoldDB" id="X0U401"/>
<comment type="catalytic activity">
    <reaction evidence="10">
        <text>4-(phosphooxy)-L-threonine + 2-oxoglutarate = (R)-3-hydroxy-2-oxo-4-phosphooxybutanoate + L-glutamate</text>
        <dbReference type="Rhea" id="RHEA:16573"/>
        <dbReference type="ChEBI" id="CHEBI:16810"/>
        <dbReference type="ChEBI" id="CHEBI:29985"/>
        <dbReference type="ChEBI" id="CHEBI:58452"/>
        <dbReference type="ChEBI" id="CHEBI:58538"/>
        <dbReference type="EC" id="2.6.1.52"/>
    </reaction>
</comment>
<keyword evidence="9" id="KW-0718">Serine biosynthesis</keyword>
<reference evidence="13" key="1">
    <citation type="journal article" date="2014" name="Front. Microbiol.">
        <title>High frequency of phylogenetically diverse reductive dehalogenase-homologous genes in deep subseafloor sedimentary metagenomes.</title>
        <authorList>
            <person name="Kawai M."/>
            <person name="Futagami T."/>
            <person name="Toyoda A."/>
            <person name="Takaki Y."/>
            <person name="Nishi S."/>
            <person name="Hori S."/>
            <person name="Arai W."/>
            <person name="Tsubouchi T."/>
            <person name="Morono Y."/>
            <person name="Uchiyama I."/>
            <person name="Ito T."/>
            <person name="Fujiyama A."/>
            <person name="Inagaki F."/>
            <person name="Takami H."/>
        </authorList>
    </citation>
    <scope>NUCLEOTIDE SEQUENCE</scope>
    <source>
        <strain evidence="13">Expedition CK06-06</strain>
    </source>
</reference>
<dbReference type="InterPro" id="IPR015424">
    <property type="entry name" value="PyrdxlP-dep_Trfase"/>
</dbReference>
<dbReference type="InterPro" id="IPR022278">
    <property type="entry name" value="Pser_aminoTfrase"/>
</dbReference>
<evidence type="ECO:0000256" key="8">
    <source>
        <dbReference type="ARBA" id="ARBA00022898"/>
    </source>
</evidence>
<evidence type="ECO:0000256" key="6">
    <source>
        <dbReference type="ARBA" id="ARBA00022605"/>
    </source>
</evidence>
<dbReference type="Pfam" id="PF00266">
    <property type="entry name" value="Aminotran_5"/>
    <property type="match status" value="1"/>
</dbReference>
<keyword evidence="7" id="KW-0808">Transferase</keyword>
<dbReference type="GO" id="GO:0004648">
    <property type="term" value="F:O-phospho-L-serine:2-oxoglutarate aminotransferase activity"/>
    <property type="evidence" value="ECO:0007669"/>
    <property type="project" value="UniProtKB-EC"/>
</dbReference>
<keyword evidence="8" id="KW-0663">Pyridoxal phosphate</keyword>
<evidence type="ECO:0000259" key="12">
    <source>
        <dbReference type="Pfam" id="PF00266"/>
    </source>
</evidence>
<gene>
    <name evidence="13" type="ORF">S01H1_23149</name>
</gene>
<evidence type="ECO:0000313" key="13">
    <source>
        <dbReference type="EMBL" id="GAF95122.1"/>
    </source>
</evidence>
<proteinExistence type="inferred from homology"/>
<dbReference type="InterPro" id="IPR000192">
    <property type="entry name" value="Aminotrans_V_dom"/>
</dbReference>
<evidence type="ECO:0000256" key="1">
    <source>
        <dbReference type="ARBA" id="ARBA00001933"/>
    </source>
</evidence>
<dbReference type="InterPro" id="IPR015422">
    <property type="entry name" value="PyrdxlP-dep_Trfase_small"/>
</dbReference>
<feature type="non-terminal residue" evidence="13">
    <location>
        <position position="1"/>
    </location>
</feature>
<evidence type="ECO:0000256" key="7">
    <source>
        <dbReference type="ARBA" id="ARBA00022679"/>
    </source>
</evidence>
<protein>
    <recommendedName>
        <fullName evidence="4">phosphoserine transaminase</fullName>
        <ecNumber evidence="4">2.6.1.52</ecNumber>
    </recommendedName>
</protein>
<dbReference type="Gene3D" id="3.90.1150.10">
    <property type="entry name" value="Aspartate Aminotransferase, domain 1"/>
    <property type="match status" value="1"/>
</dbReference>
<evidence type="ECO:0000256" key="4">
    <source>
        <dbReference type="ARBA" id="ARBA00013030"/>
    </source>
</evidence>
<evidence type="ECO:0000256" key="10">
    <source>
        <dbReference type="ARBA" id="ARBA00047630"/>
    </source>
</evidence>
<dbReference type="GO" id="GO:0030170">
    <property type="term" value="F:pyridoxal phosphate binding"/>
    <property type="evidence" value="ECO:0007669"/>
    <property type="project" value="TreeGrafter"/>
</dbReference>
<feature type="domain" description="Aminotransferase class V" evidence="12">
    <location>
        <begin position="4"/>
        <end position="103"/>
    </location>
</feature>
<evidence type="ECO:0000256" key="3">
    <source>
        <dbReference type="ARBA" id="ARBA00006904"/>
    </source>
</evidence>